<evidence type="ECO:0008006" key="4">
    <source>
        <dbReference type="Google" id="ProtNLM"/>
    </source>
</evidence>
<evidence type="ECO:0000256" key="1">
    <source>
        <dbReference type="SAM" id="SignalP"/>
    </source>
</evidence>
<dbReference type="AlphaFoldDB" id="A4CA90"/>
<proteinExistence type="predicted"/>
<keyword evidence="3" id="KW-1185">Reference proteome</keyword>
<dbReference type="HOGENOM" id="CLU_1792369_0_0_6"/>
<dbReference type="STRING" id="87626.PTD2_20822"/>
<sequence>MIKTVLFLLLFKLGAAMATPEILCDFSIKSASANEAVLLTFSVHNQTSQIQSVLTWQTPLEGFWSEMFIIKDENNQDVIYQGPLAKRGQPAKADYLNLAPQEKTMMSLVLSDAYALKKGRYQLTIAPNNLHLAQLCQAYTFPITFRVK</sequence>
<name>A4CA90_9GAMM</name>
<dbReference type="Gene3D" id="2.60.40.2970">
    <property type="match status" value="1"/>
</dbReference>
<reference evidence="2 3" key="1">
    <citation type="submission" date="2006-02" db="EMBL/GenBank/DDBJ databases">
        <authorList>
            <person name="Moran M.A."/>
            <person name="Kjelleberg S."/>
            <person name="Egan S."/>
            <person name="Saunders N."/>
            <person name="Thomas T."/>
            <person name="Ferriera S."/>
            <person name="Johnson J."/>
            <person name="Kravitz S."/>
            <person name="Halpern A."/>
            <person name="Remington K."/>
            <person name="Beeson K."/>
            <person name="Tran B."/>
            <person name="Rogers Y.-H."/>
            <person name="Friedman R."/>
            <person name="Venter J.C."/>
        </authorList>
    </citation>
    <scope>NUCLEOTIDE SEQUENCE [LARGE SCALE GENOMIC DNA]</scope>
    <source>
        <strain evidence="2 3">D2</strain>
    </source>
</reference>
<accession>A4CA90</accession>
<dbReference type="eggNOG" id="ENOG5033EG3">
    <property type="taxonomic scope" value="Bacteria"/>
</dbReference>
<keyword evidence="1" id="KW-0732">Signal</keyword>
<organism evidence="2 3">
    <name type="scientific">Pseudoalteromonas tunicata D2</name>
    <dbReference type="NCBI Taxonomy" id="87626"/>
    <lineage>
        <taxon>Bacteria</taxon>
        <taxon>Pseudomonadati</taxon>
        <taxon>Pseudomonadota</taxon>
        <taxon>Gammaproteobacteria</taxon>
        <taxon>Alteromonadales</taxon>
        <taxon>Pseudoalteromonadaceae</taxon>
        <taxon>Pseudoalteromonas</taxon>
    </lineage>
</organism>
<comment type="caution">
    <text evidence="2">The sequence shown here is derived from an EMBL/GenBank/DDBJ whole genome shotgun (WGS) entry which is preliminary data.</text>
</comment>
<feature type="signal peptide" evidence="1">
    <location>
        <begin position="1"/>
        <end position="18"/>
    </location>
</feature>
<feature type="chain" id="PRO_5002667074" description="Protease" evidence="1">
    <location>
        <begin position="19"/>
        <end position="148"/>
    </location>
</feature>
<evidence type="ECO:0000313" key="3">
    <source>
        <dbReference type="Proteomes" id="UP000006201"/>
    </source>
</evidence>
<gene>
    <name evidence="2" type="ORF">PTD2_20822</name>
</gene>
<protein>
    <recommendedName>
        <fullName evidence="4">Protease</fullName>
    </recommendedName>
</protein>
<dbReference type="Proteomes" id="UP000006201">
    <property type="component" value="Unassembled WGS sequence"/>
</dbReference>
<evidence type="ECO:0000313" key="2">
    <source>
        <dbReference type="EMBL" id="EAR28298.1"/>
    </source>
</evidence>
<dbReference type="EMBL" id="AAOH01000004">
    <property type="protein sequence ID" value="EAR28298.1"/>
    <property type="molecule type" value="Genomic_DNA"/>
</dbReference>